<protein>
    <recommendedName>
        <fullName evidence="7">Kazal-like domain-containing protein</fullName>
    </recommendedName>
</protein>
<dbReference type="GO" id="GO:0005576">
    <property type="term" value="C:extracellular region"/>
    <property type="evidence" value="ECO:0007669"/>
    <property type="project" value="UniProtKB-SubCell"/>
</dbReference>
<name>A0A7J6ATQ1_AMEME</name>
<dbReference type="Proteomes" id="UP000593565">
    <property type="component" value="Unassembled WGS sequence"/>
</dbReference>
<keyword evidence="5" id="KW-1015">Disulfide bond</keyword>
<dbReference type="CDD" id="cd01327">
    <property type="entry name" value="KAZAL_PSTI"/>
    <property type="match status" value="1"/>
</dbReference>
<evidence type="ECO:0000313" key="8">
    <source>
        <dbReference type="EMBL" id="KAF4085527.1"/>
    </source>
</evidence>
<evidence type="ECO:0000256" key="2">
    <source>
        <dbReference type="ARBA" id="ARBA00022525"/>
    </source>
</evidence>
<dbReference type="InterPro" id="IPR036058">
    <property type="entry name" value="Kazal_dom_sf"/>
</dbReference>
<dbReference type="EMBL" id="JAAGNN010000008">
    <property type="protein sequence ID" value="KAF4085527.1"/>
    <property type="molecule type" value="Genomic_DNA"/>
</dbReference>
<dbReference type="PANTHER" id="PTHR47729:SF1">
    <property type="entry name" value="OVOMUCOID-LIKE-RELATED"/>
    <property type="match status" value="1"/>
</dbReference>
<dbReference type="GO" id="GO:0004867">
    <property type="term" value="F:serine-type endopeptidase inhibitor activity"/>
    <property type="evidence" value="ECO:0007669"/>
    <property type="project" value="UniProtKB-KW"/>
</dbReference>
<dbReference type="SUPFAM" id="SSF100895">
    <property type="entry name" value="Kazal-type serine protease inhibitors"/>
    <property type="match status" value="1"/>
</dbReference>
<evidence type="ECO:0000256" key="4">
    <source>
        <dbReference type="ARBA" id="ARBA00022900"/>
    </source>
</evidence>
<gene>
    <name evidence="8" type="ORF">AMELA_G00096060</name>
</gene>
<reference evidence="8 9" key="1">
    <citation type="submission" date="2020-02" db="EMBL/GenBank/DDBJ databases">
        <title>A chromosome-scale genome assembly of the black bullhead catfish (Ameiurus melas).</title>
        <authorList>
            <person name="Wen M."/>
            <person name="Zham M."/>
            <person name="Cabau C."/>
            <person name="Klopp C."/>
            <person name="Donnadieu C."/>
            <person name="Roques C."/>
            <person name="Bouchez O."/>
            <person name="Lampietro C."/>
            <person name="Jouanno E."/>
            <person name="Herpin A."/>
            <person name="Louis A."/>
            <person name="Berthelot C."/>
            <person name="Parey E."/>
            <person name="Roest-Crollius H."/>
            <person name="Braasch I."/>
            <person name="Postlethwait J."/>
            <person name="Robinson-Rechavi M."/>
            <person name="Echchiki A."/>
            <person name="Begum T."/>
            <person name="Montfort J."/>
            <person name="Schartl M."/>
            <person name="Bobe J."/>
            <person name="Guiguen Y."/>
        </authorList>
    </citation>
    <scope>NUCLEOTIDE SEQUENCE [LARGE SCALE GENOMIC DNA]</scope>
    <source>
        <strain evidence="8">M_S1</strain>
        <tissue evidence="8">Blood</tissue>
    </source>
</reference>
<dbReference type="Gene3D" id="3.30.60.30">
    <property type="match status" value="1"/>
</dbReference>
<evidence type="ECO:0000256" key="1">
    <source>
        <dbReference type="ARBA" id="ARBA00004613"/>
    </source>
</evidence>
<dbReference type="PROSITE" id="PS00282">
    <property type="entry name" value="KAZAL_1"/>
    <property type="match status" value="1"/>
</dbReference>
<evidence type="ECO:0000256" key="3">
    <source>
        <dbReference type="ARBA" id="ARBA00022690"/>
    </source>
</evidence>
<proteinExistence type="predicted"/>
<dbReference type="SMART" id="SM00280">
    <property type="entry name" value="KAZAL"/>
    <property type="match status" value="1"/>
</dbReference>
<keyword evidence="6" id="KW-0732">Signal</keyword>
<dbReference type="PANTHER" id="PTHR47729">
    <property type="entry name" value="SERINE PEPTIDASE INHIBITOR, KAZAL TYPE 2, TANDEM DUPLICATE 1-RELATED"/>
    <property type="match status" value="1"/>
</dbReference>
<dbReference type="AlphaFoldDB" id="A0A7J6ATQ1"/>
<evidence type="ECO:0000259" key="7">
    <source>
        <dbReference type="PROSITE" id="PS51465"/>
    </source>
</evidence>
<dbReference type="InterPro" id="IPR002350">
    <property type="entry name" value="Kazal_dom"/>
</dbReference>
<dbReference type="PRINTS" id="PR00290">
    <property type="entry name" value="KAZALINHBTR"/>
</dbReference>
<keyword evidence="3" id="KW-0646">Protease inhibitor</keyword>
<feature type="signal peptide" evidence="6">
    <location>
        <begin position="1"/>
        <end position="43"/>
    </location>
</feature>
<feature type="domain" description="Kazal-like" evidence="7">
    <location>
        <begin position="44"/>
        <end position="98"/>
    </location>
</feature>
<organism evidence="8 9">
    <name type="scientific">Ameiurus melas</name>
    <name type="common">Black bullhead</name>
    <name type="synonym">Silurus melas</name>
    <dbReference type="NCBI Taxonomy" id="219545"/>
    <lineage>
        <taxon>Eukaryota</taxon>
        <taxon>Metazoa</taxon>
        <taxon>Chordata</taxon>
        <taxon>Craniata</taxon>
        <taxon>Vertebrata</taxon>
        <taxon>Euteleostomi</taxon>
        <taxon>Actinopterygii</taxon>
        <taxon>Neopterygii</taxon>
        <taxon>Teleostei</taxon>
        <taxon>Ostariophysi</taxon>
        <taxon>Siluriformes</taxon>
        <taxon>Ictaluridae</taxon>
        <taxon>Ameiurus</taxon>
    </lineage>
</organism>
<evidence type="ECO:0000256" key="5">
    <source>
        <dbReference type="ARBA" id="ARBA00023157"/>
    </source>
</evidence>
<dbReference type="InterPro" id="IPR051597">
    <property type="entry name" value="Bifunctional_prot_inhibitor"/>
</dbReference>
<dbReference type="PROSITE" id="PS51465">
    <property type="entry name" value="KAZAL_2"/>
    <property type="match status" value="1"/>
</dbReference>
<comment type="subcellular location">
    <subcellularLocation>
        <location evidence="1">Secreted</location>
    </subcellularLocation>
</comment>
<dbReference type="InterPro" id="IPR001239">
    <property type="entry name" value="Prot_inh_Kazal-m"/>
</dbReference>
<keyword evidence="2" id="KW-0964">Secreted</keyword>
<dbReference type="Pfam" id="PF00050">
    <property type="entry name" value="Kazal_1"/>
    <property type="match status" value="1"/>
</dbReference>
<feature type="chain" id="PRO_5029550270" description="Kazal-like domain-containing protein" evidence="6">
    <location>
        <begin position="44"/>
        <end position="98"/>
    </location>
</feature>
<evidence type="ECO:0000313" key="9">
    <source>
        <dbReference type="Proteomes" id="UP000593565"/>
    </source>
</evidence>
<evidence type="ECO:0000256" key="6">
    <source>
        <dbReference type="SAM" id="SignalP"/>
    </source>
</evidence>
<keyword evidence="4" id="KW-0722">Serine protease inhibitor</keyword>
<comment type="caution">
    <text evidence="8">The sequence shown here is derived from an EMBL/GenBank/DDBJ whole genome shotgun (WGS) entry which is preliminary data.</text>
</comment>
<keyword evidence="9" id="KW-1185">Reference proteome</keyword>
<accession>A0A7J6ATQ1</accession>
<sequence>MDVGADLRVIPASSQSQSQILKFVRLFLFLLSVAAVAIVPSDAQPVEAACESYVLPMCTREYDPVCGSDGRTYPNECMLCFHNMEHHLNTYIVNKGSC</sequence>